<dbReference type="EMBL" id="DUZY01000002">
    <property type="protein sequence ID" value="DAD26769.1"/>
    <property type="molecule type" value="Genomic_DNA"/>
</dbReference>
<dbReference type="AlphaFoldDB" id="A0A822Y610"/>
<dbReference type="InterPro" id="IPR027413">
    <property type="entry name" value="GROEL-like_equatorial_sf"/>
</dbReference>
<reference evidence="1 2" key="1">
    <citation type="journal article" date="2020" name="Mol. Biol. Evol.">
        <title>Distinct Expression and Methylation Patterns for Genes with Different Fates following a Single Whole-Genome Duplication in Flowering Plants.</title>
        <authorList>
            <person name="Shi T."/>
            <person name="Rahmani R.S."/>
            <person name="Gugger P.F."/>
            <person name="Wang M."/>
            <person name="Li H."/>
            <person name="Zhang Y."/>
            <person name="Li Z."/>
            <person name="Wang Q."/>
            <person name="Van de Peer Y."/>
            <person name="Marchal K."/>
            <person name="Chen J."/>
        </authorList>
    </citation>
    <scope>NUCLEOTIDE SEQUENCE [LARGE SCALE GENOMIC DNA]</scope>
    <source>
        <tissue evidence="1">Leaf</tissue>
    </source>
</reference>
<organism evidence="1 2">
    <name type="scientific">Nelumbo nucifera</name>
    <name type="common">Sacred lotus</name>
    <dbReference type="NCBI Taxonomy" id="4432"/>
    <lineage>
        <taxon>Eukaryota</taxon>
        <taxon>Viridiplantae</taxon>
        <taxon>Streptophyta</taxon>
        <taxon>Embryophyta</taxon>
        <taxon>Tracheophyta</taxon>
        <taxon>Spermatophyta</taxon>
        <taxon>Magnoliopsida</taxon>
        <taxon>Proteales</taxon>
        <taxon>Nelumbonaceae</taxon>
        <taxon>Nelumbo</taxon>
    </lineage>
</organism>
<dbReference type="GO" id="GO:0005524">
    <property type="term" value="F:ATP binding"/>
    <property type="evidence" value="ECO:0007669"/>
    <property type="project" value="InterPro"/>
</dbReference>
<keyword evidence="2" id="KW-1185">Reference proteome</keyword>
<accession>A0A822Y610</accession>
<name>A0A822Y610_NELNU</name>
<dbReference type="Gene3D" id="3.30.260.10">
    <property type="entry name" value="TCP-1-like chaperonin intermediate domain"/>
    <property type="match status" value="1"/>
</dbReference>
<dbReference type="Pfam" id="PF00118">
    <property type="entry name" value="Cpn60_TCP1"/>
    <property type="match status" value="1"/>
</dbReference>
<dbReference type="InterPro" id="IPR027410">
    <property type="entry name" value="TCP-1-like_intermed_sf"/>
</dbReference>
<evidence type="ECO:0000313" key="1">
    <source>
        <dbReference type="EMBL" id="DAD26769.1"/>
    </source>
</evidence>
<dbReference type="InterPro" id="IPR002423">
    <property type="entry name" value="Cpn60/GroEL/TCP-1"/>
</dbReference>
<sequence>MLHVSEACIEKNYHPSVICRAYNQALEDAIAVLDKIAMSVDVNDRPAMLGLVKSCIATKFTSQFGDLIADLAIDATMTVGVDVGPGLREVVLLNTRRERIKQMQSWSRKKIGEFCSKWRKSTLRTSVHKF</sequence>
<dbReference type="SUPFAM" id="SSF48592">
    <property type="entry name" value="GroEL equatorial domain-like"/>
    <property type="match status" value="1"/>
</dbReference>
<protein>
    <submittedName>
        <fullName evidence="1">Uncharacterized protein</fullName>
    </submittedName>
</protein>
<evidence type="ECO:0000313" key="2">
    <source>
        <dbReference type="Proteomes" id="UP000607653"/>
    </source>
</evidence>
<proteinExistence type="predicted"/>
<dbReference type="Proteomes" id="UP000607653">
    <property type="component" value="Unassembled WGS sequence"/>
</dbReference>
<dbReference type="SUPFAM" id="SSF54849">
    <property type="entry name" value="GroEL-intermediate domain like"/>
    <property type="match status" value="1"/>
</dbReference>
<gene>
    <name evidence="1" type="ORF">HUJ06_028237</name>
</gene>
<comment type="caution">
    <text evidence="1">The sequence shown here is derived from an EMBL/GenBank/DDBJ whole genome shotgun (WGS) entry which is preliminary data.</text>
</comment>